<dbReference type="InterPro" id="IPR051925">
    <property type="entry name" value="RNA-binding_domain"/>
</dbReference>
<evidence type="ECO:0000256" key="2">
    <source>
        <dbReference type="PROSITE-ProRule" id="PRU00626"/>
    </source>
</evidence>
<keyword evidence="6" id="KW-1185">Reference proteome</keyword>
<dbReference type="eggNOG" id="COG1534">
    <property type="taxonomic scope" value="Bacteria"/>
</dbReference>
<name>F5R827_METUF</name>
<dbReference type="PANTHER" id="PTHR40065">
    <property type="entry name" value="RNA-BINDING PROTEIN YHBY"/>
    <property type="match status" value="1"/>
</dbReference>
<dbReference type="AlphaFoldDB" id="F5R827"/>
<dbReference type="Proteomes" id="UP000005019">
    <property type="component" value="Unassembled WGS sequence"/>
</dbReference>
<dbReference type="PROSITE" id="PS51295">
    <property type="entry name" value="CRM"/>
    <property type="match status" value="1"/>
</dbReference>
<reference evidence="5 6" key="1">
    <citation type="journal article" date="2011" name="J. Bacteriol.">
        <title>Genome sequence of Methyloversatilis universalis FAM5T, a methylotrophic representative of the order Rhodocyclales.</title>
        <authorList>
            <person name="Kittichotirat W."/>
            <person name="Good N.M."/>
            <person name="Hall R."/>
            <person name="Bringel F."/>
            <person name="Lajus A."/>
            <person name="Medigue C."/>
            <person name="Smalley N.E."/>
            <person name="Beck D."/>
            <person name="Bumgarner R."/>
            <person name="Vuilleumier S."/>
            <person name="Kalyuzhnaya M.G."/>
        </authorList>
    </citation>
    <scope>NUCLEOTIDE SEQUENCE [LARGE SCALE GENOMIC DNA]</scope>
    <source>
        <strain evidence="6">ATCC BAA-1314 / JCM 13912 / FAM5</strain>
    </source>
</reference>
<sequence length="151" mass="16482">MLTLTPDERRALRAQAHPLKPVVMIAQNGLTAAVLKEIELALKSHELIKVRVFDAEREQRDAWLNEACEALGAAAVQRIGKILVLYRPNPELHKAAEAPKTVRKTPAKAGAKASAERPGKPVPTRSTPGKPVANRRGVARNSTKPRSRPAR</sequence>
<feature type="domain" description="CRM" evidence="4">
    <location>
        <begin position="2"/>
        <end position="98"/>
    </location>
</feature>
<dbReference type="EMBL" id="AFHG01000029">
    <property type="protein sequence ID" value="EGK73205.1"/>
    <property type="molecule type" value="Genomic_DNA"/>
</dbReference>
<feature type="region of interest" description="Disordered" evidence="3">
    <location>
        <begin position="93"/>
        <end position="151"/>
    </location>
</feature>
<dbReference type="NCBIfam" id="TIGR00253">
    <property type="entry name" value="RNA_bind_YhbY"/>
    <property type="match status" value="1"/>
</dbReference>
<accession>F5R827</accession>
<evidence type="ECO:0000313" key="6">
    <source>
        <dbReference type="Proteomes" id="UP000005019"/>
    </source>
</evidence>
<dbReference type="GO" id="GO:0003723">
    <property type="term" value="F:RNA binding"/>
    <property type="evidence" value="ECO:0007669"/>
    <property type="project" value="UniProtKB-UniRule"/>
</dbReference>
<dbReference type="InterPro" id="IPR035920">
    <property type="entry name" value="YhbY-like_sf"/>
</dbReference>
<keyword evidence="1 2" id="KW-0694">RNA-binding</keyword>
<protein>
    <submittedName>
        <fullName evidence="5">RNA-binding protein</fullName>
    </submittedName>
</protein>
<dbReference type="Gene3D" id="3.30.110.60">
    <property type="entry name" value="YhbY-like"/>
    <property type="match status" value="1"/>
</dbReference>
<proteinExistence type="predicted"/>
<dbReference type="OrthoDB" id="9797519at2"/>
<gene>
    <name evidence="5" type="ORF">METUNv1_00378</name>
</gene>
<dbReference type="InterPro" id="IPR017924">
    <property type="entry name" value="RNA-binding_YhbY"/>
</dbReference>
<evidence type="ECO:0000256" key="1">
    <source>
        <dbReference type="ARBA" id="ARBA00022884"/>
    </source>
</evidence>
<dbReference type="InterPro" id="IPR001890">
    <property type="entry name" value="RNA-binding_CRM"/>
</dbReference>
<dbReference type="PANTHER" id="PTHR40065:SF3">
    <property type="entry name" value="RNA-BINDING PROTEIN YHBY"/>
    <property type="match status" value="1"/>
</dbReference>
<dbReference type="SUPFAM" id="SSF75471">
    <property type="entry name" value="YhbY-like"/>
    <property type="match status" value="1"/>
</dbReference>
<evidence type="ECO:0000256" key="3">
    <source>
        <dbReference type="SAM" id="MobiDB-lite"/>
    </source>
</evidence>
<organism evidence="5 6">
    <name type="scientific">Methyloversatilis universalis (strain ATCC BAA-1314 / DSM 25237 / JCM 13912 / CCUG 52030 / FAM5)</name>
    <dbReference type="NCBI Taxonomy" id="1000565"/>
    <lineage>
        <taxon>Bacteria</taxon>
        <taxon>Pseudomonadati</taxon>
        <taxon>Pseudomonadota</taxon>
        <taxon>Betaproteobacteria</taxon>
        <taxon>Nitrosomonadales</taxon>
        <taxon>Sterolibacteriaceae</taxon>
        <taxon>Methyloversatilis</taxon>
    </lineage>
</organism>
<dbReference type="Pfam" id="PF01985">
    <property type="entry name" value="CRS1_YhbY"/>
    <property type="match status" value="1"/>
</dbReference>
<evidence type="ECO:0000259" key="4">
    <source>
        <dbReference type="PROSITE" id="PS51295"/>
    </source>
</evidence>
<dbReference type="SMART" id="SM01103">
    <property type="entry name" value="CRS1_YhbY"/>
    <property type="match status" value="1"/>
</dbReference>
<dbReference type="RefSeq" id="WP_008058268.1">
    <property type="nucleotide sequence ID" value="NZ_AFHG01000029.1"/>
</dbReference>
<dbReference type="STRING" id="1000565.METUNv1_00378"/>
<comment type="caution">
    <text evidence="5">The sequence shown here is derived from an EMBL/GenBank/DDBJ whole genome shotgun (WGS) entry which is preliminary data.</text>
</comment>
<evidence type="ECO:0000313" key="5">
    <source>
        <dbReference type="EMBL" id="EGK73205.1"/>
    </source>
</evidence>